<dbReference type="eggNOG" id="COG0177">
    <property type="taxonomic scope" value="Bacteria"/>
</dbReference>
<dbReference type="KEGG" id="hbi:HBZC1_16010"/>
<dbReference type="SUPFAM" id="SSF48150">
    <property type="entry name" value="DNA-glycosylase"/>
    <property type="match status" value="1"/>
</dbReference>
<proteinExistence type="inferred from homology"/>
<evidence type="ECO:0000256" key="4">
    <source>
        <dbReference type="ARBA" id="ARBA00022763"/>
    </source>
</evidence>
<dbReference type="InterPro" id="IPR023170">
    <property type="entry name" value="HhH_base_excis_C"/>
</dbReference>
<comment type="similarity">
    <text evidence="1 10">Belongs to the Nth/MutY family.</text>
</comment>
<dbReference type="Proteomes" id="UP000008387">
    <property type="component" value="Chromosome"/>
</dbReference>
<protein>
    <recommendedName>
        <fullName evidence="10">Endonuclease III</fullName>
        <ecNumber evidence="10">4.2.99.18</ecNumber>
    </recommendedName>
    <alternativeName>
        <fullName evidence="10">DNA-(apurinic or apyrimidinic site) lyase</fullName>
    </alternativeName>
</protein>
<dbReference type="EC" id="4.2.99.18" evidence="10"/>
<keyword evidence="12" id="KW-0255">Endonuclease</keyword>
<evidence type="ECO:0000256" key="10">
    <source>
        <dbReference type="HAMAP-Rule" id="MF_00942"/>
    </source>
</evidence>
<comment type="function">
    <text evidence="10">DNA repair enzyme that has both DNA N-glycosylase activity and AP-lyase activity. The DNA N-glycosylase activity releases various damaged pyrimidines from DNA by cleaving the N-glycosidic bond, leaving an AP (apurinic/apyrimidinic) site. The AP-lyase activity cleaves the phosphodiester bond 3' to the AP site by a beta-elimination, leaving a 3'-terminal unsaturated sugar and a product with a terminal 5'-phosphate.</text>
</comment>
<dbReference type="GO" id="GO:0046872">
    <property type="term" value="F:metal ion binding"/>
    <property type="evidence" value="ECO:0007669"/>
    <property type="project" value="UniProtKB-KW"/>
</dbReference>
<dbReference type="GO" id="GO:0006285">
    <property type="term" value="P:base-excision repair, AP site formation"/>
    <property type="evidence" value="ECO:0007669"/>
    <property type="project" value="TreeGrafter"/>
</dbReference>
<keyword evidence="6" id="KW-0408">Iron</keyword>
<dbReference type="PROSITE" id="PS01155">
    <property type="entry name" value="ENDONUCLEASE_III_2"/>
    <property type="match status" value="1"/>
</dbReference>
<keyword evidence="8 10" id="KW-0234">DNA repair</keyword>
<evidence type="ECO:0000256" key="5">
    <source>
        <dbReference type="ARBA" id="ARBA00022801"/>
    </source>
</evidence>
<dbReference type="GO" id="GO:0140078">
    <property type="term" value="F:class I DNA-(apurinic or apyrimidinic site) endonuclease activity"/>
    <property type="evidence" value="ECO:0007669"/>
    <property type="project" value="UniProtKB-EC"/>
</dbReference>
<evidence type="ECO:0000256" key="1">
    <source>
        <dbReference type="ARBA" id="ARBA00008343"/>
    </source>
</evidence>
<dbReference type="InterPro" id="IPR011257">
    <property type="entry name" value="DNA_glycosylase"/>
</dbReference>
<dbReference type="GO" id="GO:0003677">
    <property type="term" value="F:DNA binding"/>
    <property type="evidence" value="ECO:0007669"/>
    <property type="project" value="UniProtKB-UniRule"/>
</dbReference>
<feature type="domain" description="HhH-GPD" evidence="11">
    <location>
        <begin position="35"/>
        <end position="181"/>
    </location>
</feature>
<dbReference type="EMBL" id="FR871757">
    <property type="protein sequence ID" value="CCB80587.1"/>
    <property type="molecule type" value="Genomic_DNA"/>
</dbReference>
<dbReference type="Gene3D" id="1.10.340.30">
    <property type="entry name" value="Hypothetical protein, domain 2"/>
    <property type="match status" value="1"/>
</dbReference>
<dbReference type="STRING" id="1002804.HBZC1_16010"/>
<keyword evidence="13" id="KW-1185">Reference proteome</keyword>
<dbReference type="Pfam" id="PF00730">
    <property type="entry name" value="HhH-GPD"/>
    <property type="match status" value="1"/>
</dbReference>
<dbReference type="PANTHER" id="PTHR10359">
    <property type="entry name" value="A/G-SPECIFIC ADENINE GLYCOSYLASE/ENDONUCLEASE III"/>
    <property type="match status" value="1"/>
</dbReference>
<dbReference type="GO" id="GO:0051539">
    <property type="term" value="F:4 iron, 4 sulfur cluster binding"/>
    <property type="evidence" value="ECO:0007669"/>
    <property type="project" value="UniProtKB-KW"/>
</dbReference>
<dbReference type="HAMAP" id="MF_00942">
    <property type="entry name" value="Nth"/>
    <property type="match status" value="1"/>
</dbReference>
<dbReference type="FunFam" id="1.10.340.30:FF:000001">
    <property type="entry name" value="Endonuclease III"/>
    <property type="match status" value="1"/>
</dbReference>
<keyword evidence="9 10" id="KW-0326">Glycosidase</keyword>
<evidence type="ECO:0000313" key="12">
    <source>
        <dbReference type="EMBL" id="CCB80587.1"/>
    </source>
</evidence>
<comment type="catalytic activity">
    <reaction evidence="10">
        <text>2'-deoxyribonucleotide-(2'-deoxyribose 5'-phosphate)-2'-deoxyribonucleotide-DNA = a 3'-end 2'-deoxyribonucleotide-(2,3-dehydro-2,3-deoxyribose 5'-phosphate)-DNA + a 5'-end 5'-phospho-2'-deoxyribonucleoside-DNA + H(+)</text>
        <dbReference type="Rhea" id="RHEA:66592"/>
        <dbReference type="Rhea" id="RHEA-COMP:13180"/>
        <dbReference type="Rhea" id="RHEA-COMP:16897"/>
        <dbReference type="Rhea" id="RHEA-COMP:17067"/>
        <dbReference type="ChEBI" id="CHEBI:15378"/>
        <dbReference type="ChEBI" id="CHEBI:136412"/>
        <dbReference type="ChEBI" id="CHEBI:157695"/>
        <dbReference type="ChEBI" id="CHEBI:167181"/>
        <dbReference type="EC" id="4.2.99.18"/>
    </reaction>
</comment>
<dbReference type="GO" id="GO:0019104">
    <property type="term" value="F:DNA N-glycosylase activity"/>
    <property type="evidence" value="ECO:0007669"/>
    <property type="project" value="UniProtKB-UniRule"/>
</dbReference>
<evidence type="ECO:0000313" key="13">
    <source>
        <dbReference type="Proteomes" id="UP000008387"/>
    </source>
</evidence>
<evidence type="ECO:0000256" key="6">
    <source>
        <dbReference type="ARBA" id="ARBA00023004"/>
    </source>
</evidence>
<dbReference type="SMART" id="SM00478">
    <property type="entry name" value="ENDO3c"/>
    <property type="match status" value="1"/>
</dbReference>
<keyword evidence="7" id="KW-0411">Iron-sulfur</keyword>
<evidence type="ECO:0000256" key="7">
    <source>
        <dbReference type="ARBA" id="ARBA00023014"/>
    </source>
</evidence>
<evidence type="ECO:0000256" key="3">
    <source>
        <dbReference type="ARBA" id="ARBA00022723"/>
    </source>
</evidence>
<dbReference type="AlphaFoldDB" id="F8KQE5"/>
<evidence type="ECO:0000256" key="8">
    <source>
        <dbReference type="ARBA" id="ARBA00023204"/>
    </source>
</evidence>
<keyword evidence="10 12" id="KW-0456">Lyase</keyword>
<keyword evidence="10" id="KW-0238">DNA-binding</keyword>
<evidence type="ECO:0000256" key="9">
    <source>
        <dbReference type="ARBA" id="ARBA00023295"/>
    </source>
</evidence>
<comment type="cofactor">
    <cofactor evidence="10">
        <name>[4Fe-4S] cluster</name>
        <dbReference type="ChEBI" id="CHEBI:49883"/>
    </cofactor>
    <text evidence="10">Binds 1 [4Fe-4S] cluster.</text>
</comment>
<dbReference type="PIRSF" id="PIRSF001435">
    <property type="entry name" value="Nth"/>
    <property type="match status" value="1"/>
</dbReference>
<dbReference type="PANTHER" id="PTHR10359:SF18">
    <property type="entry name" value="ENDONUCLEASE III"/>
    <property type="match status" value="1"/>
</dbReference>
<dbReference type="InterPro" id="IPR005759">
    <property type="entry name" value="Nth"/>
</dbReference>
<organism evidence="12 13">
    <name type="scientific">Helicobacter bizzozeronii (strain CIII-1)</name>
    <dbReference type="NCBI Taxonomy" id="1002804"/>
    <lineage>
        <taxon>Bacteria</taxon>
        <taxon>Pseudomonadati</taxon>
        <taxon>Campylobacterota</taxon>
        <taxon>Epsilonproteobacteria</taxon>
        <taxon>Campylobacterales</taxon>
        <taxon>Helicobacteraceae</taxon>
        <taxon>Helicobacter</taxon>
    </lineage>
</organism>
<keyword evidence="5 10" id="KW-0378">Hydrolase</keyword>
<dbReference type="Gene3D" id="1.10.1670.10">
    <property type="entry name" value="Helix-hairpin-Helix base-excision DNA repair enzymes (C-terminal)"/>
    <property type="match status" value="1"/>
</dbReference>
<dbReference type="HOGENOM" id="CLU_012862_3_0_7"/>
<keyword evidence="2" id="KW-0004">4Fe-4S</keyword>
<dbReference type="InterPro" id="IPR004036">
    <property type="entry name" value="Endonuclease-III-like_CS2"/>
</dbReference>
<gene>
    <name evidence="10" type="primary">nth</name>
    <name evidence="12" type="ordered locus">HBZC1_16010</name>
</gene>
<comment type="caution">
    <text evidence="10">Lacks conserved residue(s) required for the propagation of feature annotation.</text>
</comment>
<dbReference type="InterPro" id="IPR003265">
    <property type="entry name" value="HhH-GPD_domain"/>
</dbReference>
<dbReference type="CDD" id="cd00056">
    <property type="entry name" value="ENDO3c"/>
    <property type="match status" value="1"/>
</dbReference>
<evidence type="ECO:0000256" key="2">
    <source>
        <dbReference type="ARBA" id="ARBA00022485"/>
    </source>
</evidence>
<accession>F8KQE5</accession>
<dbReference type="NCBIfam" id="TIGR01083">
    <property type="entry name" value="nth"/>
    <property type="match status" value="1"/>
</dbReference>
<sequence>MKAQIIKELLLAHFPEPSTELCYNNPYELLVAVILSAQCTDARVNATTPALFAAYPSIQALANAQFAEVLALIKSISYPNNKAKHLIKMAGQVMQDFNGQIPSTQQELMRLAGVGQKSANVVLSVVFGQNYLAVDTHVFRVTHRLGLSQAKSATQTEKDLSALFKQDLGALHHALILFGRYTCKAIKPQCGTLFFAPLLLEPIQF</sequence>
<keyword evidence="4 10" id="KW-0227">DNA damage</keyword>
<keyword evidence="12" id="KW-0540">Nuclease</keyword>
<keyword evidence="3" id="KW-0479">Metal-binding</keyword>
<name>F8KQE5_HELBC</name>
<evidence type="ECO:0000259" key="11">
    <source>
        <dbReference type="SMART" id="SM00478"/>
    </source>
</evidence>
<reference evidence="12 13" key="1">
    <citation type="journal article" date="2011" name="J. Bacteriol.">
        <title>Genome sequence of Helicobacter bizzozeronii strain CIII-1, an isolate from human gastric mucosa.</title>
        <authorList>
            <person name="Schott T."/>
            <person name="Rossi M."/>
            <person name="Hanninen M.L."/>
        </authorList>
    </citation>
    <scope>NUCLEOTIDE SEQUENCE [LARGE SCALE GENOMIC DNA]</scope>
    <source>
        <strain evidence="12 13">CIII-1</strain>
    </source>
</reference>